<evidence type="ECO:0000256" key="2">
    <source>
        <dbReference type="ARBA" id="ARBA00022475"/>
    </source>
</evidence>
<reference evidence="8 9" key="1">
    <citation type="submission" date="2019-04" db="EMBL/GenBank/DDBJ databases">
        <authorList>
            <person name="Li M."/>
            <person name="Gao C."/>
        </authorList>
    </citation>
    <scope>NUCLEOTIDE SEQUENCE [LARGE SCALE GENOMIC DNA]</scope>
    <source>
        <strain evidence="8 9">BGMRC 2031</strain>
    </source>
</reference>
<keyword evidence="3 6" id="KW-0812">Transmembrane</keyword>
<dbReference type="NCBIfam" id="TIGR02978">
    <property type="entry name" value="phageshock_pspC"/>
    <property type="match status" value="1"/>
</dbReference>
<evidence type="ECO:0000313" key="8">
    <source>
        <dbReference type="EMBL" id="TKI08095.1"/>
    </source>
</evidence>
<proteinExistence type="predicted"/>
<dbReference type="InterPro" id="IPR052027">
    <property type="entry name" value="PspC"/>
</dbReference>
<evidence type="ECO:0000256" key="3">
    <source>
        <dbReference type="ARBA" id="ARBA00022692"/>
    </source>
</evidence>
<keyword evidence="4 6" id="KW-1133">Transmembrane helix</keyword>
<sequence length="122" mass="14032">MNARANGVYRGKRLYRRPDEGMIRGVCAGVACYLDVPVRLVRIITVLSMIFGLFMPTVLVYLALAWWLEPAPGDTPTPSRMTAGQQLDMLEGRLREDERQLRQIERYVTSDAFGLRNRFRQL</sequence>
<dbReference type="EMBL" id="SZPQ01000002">
    <property type="protein sequence ID" value="TKI08095.1"/>
    <property type="molecule type" value="Genomic_DNA"/>
</dbReference>
<evidence type="ECO:0000256" key="1">
    <source>
        <dbReference type="ARBA" id="ARBA00004162"/>
    </source>
</evidence>
<dbReference type="RefSeq" id="WP_136988368.1">
    <property type="nucleotide sequence ID" value="NZ_SZPQ01000002.1"/>
</dbReference>
<dbReference type="InterPro" id="IPR007168">
    <property type="entry name" value="Phageshock_PspC_N"/>
</dbReference>
<evidence type="ECO:0000256" key="6">
    <source>
        <dbReference type="SAM" id="Phobius"/>
    </source>
</evidence>
<organism evidence="8 9">
    <name type="scientific">Martelella alba</name>
    <dbReference type="NCBI Taxonomy" id="2590451"/>
    <lineage>
        <taxon>Bacteria</taxon>
        <taxon>Pseudomonadati</taxon>
        <taxon>Pseudomonadota</taxon>
        <taxon>Alphaproteobacteria</taxon>
        <taxon>Hyphomicrobiales</taxon>
        <taxon>Aurantimonadaceae</taxon>
        <taxon>Martelella</taxon>
    </lineage>
</organism>
<keyword evidence="2" id="KW-1003">Cell membrane</keyword>
<feature type="transmembrane region" description="Helical" evidence="6">
    <location>
        <begin position="46"/>
        <end position="68"/>
    </location>
</feature>
<evidence type="ECO:0000259" key="7">
    <source>
        <dbReference type="Pfam" id="PF04024"/>
    </source>
</evidence>
<keyword evidence="5 6" id="KW-0472">Membrane</keyword>
<gene>
    <name evidence="8" type="primary">pspC</name>
    <name evidence="8" type="ORF">FCN80_02785</name>
</gene>
<dbReference type="PANTHER" id="PTHR33885:SF3">
    <property type="entry name" value="PHAGE SHOCK PROTEIN C"/>
    <property type="match status" value="1"/>
</dbReference>
<evidence type="ECO:0000256" key="4">
    <source>
        <dbReference type="ARBA" id="ARBA00022989"/>
    </source>
</evidence>
<protein>
    <submittedName>
        <fullName evidence="8">Envelope stress response membrane protein PspC</fullName>
    </submittedName>
</protein>
<dbReference type="NCBIfam" id="NF007973">
    <property type="entry name" value="PRK10697.1"/>
    <property type="match status" value="1"/>
</dbReference>
<comment type="subcellular location">
    <subcellularLocation>
        <location evidence="1">Cell membrane</location>
        <topology evidence="1">Single-pass membrane protein</topology>
    </subcellularLocation>
</comment>
<dbReference type="InterPro" id="IPR014320">
    <property type="entry name" value="Phageshock_PspC"/>
</dbReference>
<dbReference type="Pfam" id="PF04024">
    <property type="entry name" value="PspC"/>
    <property type="match status" value="1"/>
</dbReference>
<accession>A0ABY2SRJ1</accession>
<evidence type="ECO:0000313" key="9">
    <source>
        <dbReference type="Proteomes" id="UP000305202"/>
    </source>
</evidence>
<feature type="domain" description="Phage shock protein PspC N-terminal" evidence="7">
    <location>
        <begin position="12"/>
        <end position="68"/>
    </location>
</feature>
<keyword evidence="9" id="KW-1185">Reference proteome</keyword>
<comment type="caution">
    <text evidence="8">The sequence shown here is derived from an EMBL/GenBank/DDBJ whole genome shotgun (WGS) entry which is preliminary data.</text>
</comment>
<dbReference type="Proteomes" id="UP000305202">
    <property type="component" value="Unassembled WGS sequence"/>
</dbReference>
<evidence type="ECO:0000256" key="5">
    <source>
        <dbReference type="ARBA" id="ARBA00023136"/>
    </source>
</evidence>
<name>A0ABY2SRJ1_9HYPH</name>
<dbReference type="PANTHER" id="PTHR33885">
    <property type="entry name" value="PHAGE SHOCK PROTEIN C"/>
    <property type="match status" value="1"/>
</dbReference>